<dbReference type="Proteomes" id="UP000623067">
    <property type="component" value="Unassembled WGS sequence"/>
</dbReference>
<dbReference type="AlphaFoldDB" id="A0A916SYF3"/>
<sequence>MLVALALLLAAPAGDQPVCAPDPELDYVCGAEKPEDVLAIPGTPWLIASGFAPGAGLKLVDTRGRSAMRWYTGPPTPPPRDGTCPGPLNPALFNARGLSLRATGPKRWQLLVVNHGGRESIERFDVSLDRDRPRLRWRGCLPMPAGQVGNSVAAFADGTILVTVLTRPGTTIADFMLGRPTGGVWQHRPGVPGFTLLPGTELPGNNGLEVDPDERHFYVVAFGWHAVLVFDRADTRVPVARIDAPDFLPDNIHWSGNRLLLAGMRLDEPACGGLRRVENGVADPMLCHRGWVVGALDLKGRRIATVAYGRPQPGFNGLSAATFVGTELWLGSFQSARLAIVRPQQETP</sequence>
<comment type="caution">
    <text evidence="1">The sequence shown here is derived from an EMBL/GenBank/DDBJ whole genome shotgun (WGS) entry which is preliminary data.</text>
</comment>
<dbReference type="EMBL" id="BMIH01000001">
    <property type="protein sequence ID" value="GGB23055.1"/>
    <property type="molecule type" value="Genomic_DNA"/>
</dbReference>
<dbReference type="RefSeq" id="WP_188657647.1">
    <property type="nucleotide sequence ID" value="NZ_BMIH01000001.1"/>
</dbReference>
<name>A0A916SYF3_9SPHN</name>
<reference evidence="1" key="2">
    <citation type="submission" date="2020-09" db="EMBL/GenBank/DDBJ databases">
        <authorList>
            <person name="Sun Q."/>
            <person name="Zhou Y."/>
        </authorList>
    </citation>
    <scope>NUCLEOTIDE SEQUENCE</scope>
    <source>
        <strain evidence="1">CGMCC 1.15330</strain>
    </source>
</reference>
<evidence type="ECO:0000313" key="2">
    <source>
        <dbReference type="Proteomes" id="UP000623067"/>
    </source>
</evidence>
<evidence type="ECO:0000313" key="1">
    <source>
        <dbReference type="EMBL" id="GGB23055.1"/>
    </source>
</evidence>
<dbReference type="InterPro" id="IPR011042">
    <property type="entry name" value="6-blade_b-propeller_TolB-like"/>
</dbReference>
<gene>
    <name evidence="1" type="ORF">GCM10011380_10910</name>
</gene>
<keyword evidence="2" id="KW-1185">Reference proteome</keyword>
<proteinExistence type="predicted"/>
<reference evidence="1" key="1">
    <citation type="journal article" date="2014" name="Int. J. Syst. Evol. Microbiol.">
        <title>Complete genome sequence of Corynebacterium casei LMG S-19264T (=DSM 44701T), isolated from a smear-ripened cheese.</title>
        <authorList>
            <consortium name="US DOE Joint Genome Institute (JGI-PGF)"/>
            <person name="Walter F."/>
            <person name="Albersmeier A."/>
            <person name="Kalinowski J."/>
            <person name="Ruckert C."/>
        </authorList>
    </citation>
    <scope>NUCLEOTIDE SEQUENCE</scope>
    <source>
        <strain evidence="1">CGMCC 1.15330</strain>
    </source>
</reference>
<organism evidence="1 2">
    <name type="scientific">Sphingomonas metalli</name>
    <dbReference type="NCBI Taxonomy" id="1779358"/>
    <lineage>
        <taxon>Bacteria</taxon>
        <taxon>Pseudomonadati</taxon>
        <taxon>Pseudomonadota</taxon>
        <taxon>Alphaproteobacteria</taxon>
        <taxon>Sphingomonadales</taxon>
        <taxon>Sphingomonadaceae</taxon>
        <taxon>Sphingomonas</taxon>
    </lineage>
</organism>
<evidence type="ECO:0008006" key="3">
    <source>
        <dbReference type="Google" id="ProtNLM"/>
    </source>
</evidence>
<dbReference type="SUPFAM" id="SSF63829">
    <property type="entry name" value="Calcium-dependent phosphotriesterase"/>
    <property type="match status" value="1"/>
</dbReference>
<accession>A0A916SYF3</accession>
<dbReference type="Gene3D" id="2.120.10.30">
    <property type="entry name" value="TolB, C-terminal domain"/>
    <property type="match status" value="1"/>
</dbReference>
<protein>
    <recommendedName>
        <fullName evidence="3">SMP-30/Gluconolactonase/LRE-like region domain-containing protein</fullName>
    </recommendedName>
</protein>